<reference evidence="2" key="1">
    <citation type="journal article" date="2019" name="Int. J. Syst. Evol. Microbiol.">
        <title>The Global Catalogue of Microorganisms (GCM) 10K type strain sequencing project: providing services to taxonomists for standard genome sequencing and annotation.</title>
        <authorList>
            <consortium name="The Broad Institute Genomics Platform"/>
            <consortium name="The Broad Institute Genome Sequencing Center for Infectious Disease"/>
            <person name="Wu L."/>
            <person name="Ma J."/>
        </authorList>
    </citation>
    <scope>NUCLEOTIDE SEQUENCE [LARGE SCALE GENOMIC DNA]</scope>
    <source>
        <strain evidence="2">CGMCC 1.18575</strain>
    </source>
</reference>
<dbReference type="InterPro" id="IPR011051">
    <property type="entry name" value="RmlC_Cupin_sf"/>
</dbReference>
<accession>A0ABW0I7Y0</accession>
<dbReference type="EMBL" id="JBHSMI010000067">
    <property type="protein sequence ID" value="MFC5407362.1"/>
    <property type="molecule type" value="Genomic_DNA"/>
</dbReference>
<sequence length="178" mass="20413">MTHNTEIETARARTCEMLFNAGVALTLEERSRIEIVAFGLGELEKQGLQIVTYINNDRYCAKEIVLFPRQTCPQHLHPPYGKDPGKMETFRCRWGKVFLYVEGQPSRSINAFIPYRSEDFYTVFQEVVLEPGQQFTIPPSTLHWFQAGDRGAIVSEFSSTSRDALDIFTDTRVVRVTQ</sequence>
<dbReference type="CDD" id="cd20308">
    <property type="entry name" value="cupin_YdaE"/>
    <property type="match status" value="1"/>
</dbReference>
<dbReference type="RefSeq" id="WP_378139959.1">
    <property type="nucleotide sequence ID" value="NZ_JBHSMI010000067.1"/>
</dbReference>
<dbReference type="Gene3D" id="2.60.120.10">
    <property type="entry name" value="Jelly Rolls"/>
    <property type="match status" value="1"/>
</dbReference>
<evidence type="ECO:0000313" key="2">
    <source>
        <dbReference type="Proteomes" id="UP001596113"/>
    </source>
</evidence>
<keyword evidence="1" id="KW-0413">Isomerase</keyword>
<evidence type="ECO:0000313" key="1">
    <source>
        <dbReference type="EMBL" id="MFC5407362.1"/>
    </source>
</evidence>
<dbReference type="GO" id="GO:0016853">
    <property type="term" value="F:isomerase activity"/>
    <property type="evidence" value="ECO:0007669"/>
    <property type="project" value="UniProtKB-KW"/>
</dbReference>
<comment type="caution">
    <text evidence="1">The sequence shown here is derived from an EMBL/GenBank/DDBJ whole genome shotgun (WGS) entry which is preliminary data.</text>
</comment>
<proteinExistence type="predicted"/>
<protein>
    <submittedName>
        <fullName evidence="1">D-lyxose/D-mannose family sugar isomerase</fullName>
    </submittedName>
</protein>
<dbReference type="SUPFAM" id="SSF51182">
    <property type="entry name" value="RmlC-like cupins"/>
    <property type="match status" value="1"/>
</dbReference>
<dbReference type="InterPro" id="IPR014710">
    <property type="entry name" value="RmlC-like_jellyroll"/>
</dbReference>
<gene>
    <name evidence="1" type="ORF">ACFPOF_31920</name>
</gene>
<organism evidence="1 2">
    <name type="scientific">Cohnella soli</name>
    <dbReference type="NCBI Taxonomy" id="425005"/>
    <lineage>
        <taxon>Bacteria</taxon>
        <taxon>Bacillati</taxon>
        <taxon>Bacillota</taxon>
        <taxon>Bacilli</taxon>
        <taxon>Bacillales</taxon>
        <taxon>Paenibacillaceae</taxon>
        <taxon>Cohnella</taxon>
    </lineage>
</organism>
<keyword evidence="2" id="KW-1185">Reference proteome</keyword>
<name>A0ABW0I7Y0_9BACL</name>
<dbReference type="Proteomes" id="UP001596113">
    <property type="component" value="Unassembled WGS sequence"/>
</dbReference>